<accession>A0A1N7JPT7</accession>
<dbReference type="RefSeq" id="WP_076559419.1">
    <property type="nucleotide sequence ID" value="NZ_FTOC01000007.1"/>
</dbReference>
<protein>
    <submittedName>
        <fullName evidence="1">Dimeric dUTPase, all-alpha-NTP-PPase (MazG) superfamily</fullName>
    </submittedName>
</protein>
<proteinExistence type="predicted"/>
<dbReference type="SUPFAM" id="SSF101386">
    <property type="entry name" value="all-alpha NTP pyrophosphatases"/>
    <property type="match status" value="1"/>
</dbReference>
<dbReference type="EMBL" id="FTOC01000007">
    <property type="protein sequence ID" value="SIS51362.1"/>
    <property type="molecule type" value="Genomic_DNA"/>
</dbReference>
<evidence type="ECO:0000313" key="2">
    <source>
        <dbReference type="Proteomes" id="UP000187608"/>
    </source>
</evidence>
<dbReference type="InterPro" id="IPR016947">
    <property type="entry name" value="UCP030140"/>
</dbReference>
<sequence>MDWKDLYQYQRQLDEFIEQSKSVQKETILDDKTLAFYVELGELANETRCFKFWSNKPASDREIIKEEYVDGLHFLLSLGIETDTYVKSVDASKHSSKTEAFLAVYGRLEAWKRNRSVQTYQELFDSYVSLAKTLEISEEEMKEAYLKKHEENYERQNRGY</sequence>
<gene>
    <name evidence="1" type="ORF">SAMN05421687_10766</name>
</gene>
<reference evidence="2" key="1">
    <citation type="submission" date="2017-01" db="EMBL/GenBank/DDBJ databases">
        <authorList>
            <person name="Varghese N."/>
            <person name="Submissions S."/>
        </authorList>
    </citation>
    <scope>NUCLEOTIDE SEQUENCE [LARGE SCALE GENOMIC DNA]</scope>
    <source>
        <strain evidence="2">DSM 23127</strain>
    </source>
</reference>
<name>A0A1N7JPT7_9BACI</name>
<dbReference type="Proteomes" id="UP000187608">
    <property type="component" value="Unassembled WGS sequence"/>
</dbReference>
<dbReference type="Pfam" id="PF08761">
    <property type="entry name" value="dUTPase_2"/>
    <property type="match status" value="1"/>
</dbReference>
<dbReference type="CDD" id="cd11527">
    <property type="entry name" value="NTP-PPase_dUTPase"/>
    <property type="match status" value="1"/>
</dbReference>
<dbReference type="PIRSF" id="PIRSF030140">
    <property type="entry name" value="UCP030140"/>
    <property type="match status" value="1"/>
</dbReference>
<keyword evidence="2" id="KW-1185">Reference proteome</keyword>
<dbReference type="AlphaFoldDB" id="A0A1N7JPT7"/>
<evidence type="ECO:0000313" key="1">
    <source>
        <dbReference type="EMBL" id="SIS51362.1"/>
    </source>
</evidence>
<dbReference type="OrthoDB" id="5506143at2"/>
<dbReference type="STRING" id="570947.SAMN05421687_10766"/>
<organism evidence="1 2">
    <name type="scientific">Salimicrobium flavidum</name>
    <dbReference type="NCBI Taxonomy" id="570947"/>
    <lineage>
        <taxon>Bacteria</taxon>
        <taxon>Bacillati</taxon>
        <taxon>Bacillota</taxon>
        <taxon>Bacilli</taxon>
        <taxon>Bacillales</taxon>
        <taxon>Bacillaceae</taxon>
        <taxon>Salimicrobium</taxon>
    </lineage>
</organism>
<dbReference type="Gene3D" id="1.10.4010.10">
    <property type="entry name" value="Type II deoxyuridine triphosphatase"/>
    <property type="match status" value="1"/>
</dbReference>
<dbReference type="InterPro" id="IPR014871">
    <property type="entry name" value="dUTPase/dCTP_pyrophosphatase"/>
</dbReference>